<dbReference type="Proteomes" id="UP000663850">
    <property type="component" value="Unassembled WGS sequence"/>
</dbReference>
<organism evidence="3 4">
    <name type="scientific">Rhizoctonia solani</name>
    <dbReference type="NCBI Taxonomy" id="456999"/>
    <lineage>
        <taxon>Eukaryota</taxon>
        <taxon>Fungi</taxon>
        <taxon>Dikarya</taxon>
        <taxon>Basidiomycota</taxon>
        <taxon>Agaricomycotina</taxon>
        <taxon>Agaricomycetes</taxon>
        <taxon>Cantharellales</taxon>
        <taxon>Ceratobasidiaceae</taxon>
        <taxon>Rhizoctonia</taxon>
    </lineage>
</organism>
<gene>
    <name evidence="3" type="ORF">RDB_LOCUS74277</name>
</gene>
<feature type="transmembrane region" description="Helical" evidence="2">
    <location>
        <begin position="226"/>
        <end position="253"/>
    </location>
</feature>
<proteinExistence type="predicted"/>
<protein>
    <submittedName>
        <fullName evidence="3">Uncharacterized protein</fullName>
    </submittedName>
</protein>
<keyword evidence="2" id="KW-0472">Membrane</keyword>
<evidence type="ECO:0000313" key="3">
    <source>
        <dbReference type="EMBL" id="CAE6480432.1"/>
    </source>
</evidence>
<reference evidence="3" key="1">
    <citation type="submission" date="2021-01" db="EMBL/GenBank/DDBJ databases">
        <authorList>
            <person name="Kaushik A."/>
        </authorList>
    </citation>
    <scope>NUCLEOTIDE SEQUENCE</scope>
    <source>
        <strain evidence="3">Type strain: AG8-Rh-89/</strain>
    </source>
</reference>
<evidence type="ECO:0000256" key="1">
    <source>
        <dbReference type="SAM" id="MobiDB-lite"/>
    </source>
</evidence>
<comment type="caution">
    <text evidence="3">The sequence shown here is derived from an EMBL/GenBank/DDBJ whole genome shotgun (WGS) entry which is preliminary data.</text>
</comment>
<feature type="transmembrane region" description="Helical" evidence="2">
    <location>
        <begin position="6"/>
        <end position="30"/>
    </location>
</feature>
<feature type="transmembrane region" description="Helical" evidence="2">
    <location>
        <begin position="178"/>
        <end position="205"/>
    </location>
</feature>
<feature type="transmembrane region" description="Helical" evidence="2">
    <location>
        <begin position="134"/>
        <end position="158"/>
    </location>
</feature>
<feature type="transmembrane region" description="Helical" evidence="2">
    <location>
        <begin position="259"/>
        <end position="282"/>
    </location>
</feature>
<name>A0A8H3CI49_9AGAM</name>
<dbReference type="EMBL" id="CAJMWZ010003881">
    <property type="protein sequence ID" value="CAE6480432.1"/>
    <property type="molecule type" value="Genomic_DNA"/>
</dbReference>
<keyword evidence="2" id="KW-0812">Transmembrane</keyword>
<evidence type="ECO:0000256" key="2">
    <source>
        <dbReference type="SAM" id="Phobius"/>
    </source>
</evidence>
<feature type="compositionally biased region" description="Polar residues" evidence="1">
    <location>
        <begin position="298"/>
        <end position="310"/>
    </location>
</feature>
<accession>A0A8H3CI49</accession>
<feature type="region of interest" description="Disordered" evidence="1">
    <location>
        <begin position="290"/>
        <end position="358"/>
    </location>
</feature>
<dbReference type="AlphaFoldDB" id="A0A8H3CI49"/>
<keyword evidence="2" id="KW-1133">Transmembrane helix</keyword>
<evidence type="ECO:0000313" key="4">
    <source>
        <dbReference type="Proteomes" id="UP000663850"/>
    </source>
</evidence>
<sequence>MPDAARIIYFTFQLFGFVTLPLLTLTFLFCPSVKRHPTLPNNTFLWSKPTPPTPPSTARANTTSVALSSLASSLLLFTRQLDGPNPSRALCQAQSAIMLAQPPGMSAAALTVVWKVWSLTWSVRTNAVISKEPAWLSITLLGSPWVVWIGLSAIFAATQANSRVYRSAFYCTSDNPTLGLVSSVLAAVLLILCFLFEAWTVILVYRRYRKSKRLGRAEVGDVSVPFLARIIAFALFILVALALSFVAAITTFALEAPDIIIASIGVIIFLIFASQEDVLVAWRIMRPKSSEPPRPEEGQNSSNGHMSDPQSIGHHLSPSTLALASHKNGHHELQLSPTRPRFESDVESEATATSSCQV</sequence>